<feature type="transmembrane region" description="Helical" evidence="2">
    <location>
        <begin position="17"/>
        <end position="38"/>
    </location>
</feature>
<proteinExistence type="predicted"/>
<evidence type="ECO:0000313" key="3">
    <source>
        <dbReference type="EMBL" id="KGM07972.1"/>
    </source>
</evidence>
<keyword evidence="2" id="KW-0812">Transmembrane</keyword>
<feature type="region of interest" description="Disordered" evidence="1">
    <location>
        <begin position="46"/>
        <end position="69"/>
    </location>
</feature>
<evidence type="ECO:0000256" key="1">
    <source>
        <dbReference type="SAM" id="MobiDB-lite"/>
    </source>
</evidence>
<evidence type="ECO:0000313" key="4">
    <source>
        <dbReference type="Proteomes" id="UP000029999"/>
    </source>
</evidence>
<organism evidence="3 4">
    <name type="scientific">Methylophaga thiooxydans</name>
    <dbReference type="NCBI Taxonomy" id="392484"/>
    <lineage>
        <taxon>Bacteria</taxon>
        <taxon>Pseudomonadati</taxon>
        <taxon>Pseudomonadota</taxon>
        <taxon>Gammaproteobacteria</taxon>
        <taxon>Thiotrichales</taxon>
        <taxon>Piscirickettsiaceae</taxon>
        <taxon>Methylophaga</taxon>
    </lineage>
</organism>
<keyword evidence="2" id="KW-0472">Membrane</keyword>
<dbReference type="STRING" id="392484.LP43_0390"/>
<protein>
    <recommendedName>
        <fullName evidence="5">PEGA domain-containing protein</fullName>
    </recommendedName>
</protein>
<reference evidence="3 4" key="1">
    <citation type="submission" date="2014-09" db="EMBL/GenBank/DDBJ databases">
        <authorList>
            <person name="Grob C."/>
            <person name="Taubert M."/>
            <person name="Howat A.M."/>
            <person name="Burns O.J."/>
            <person name="Dixon J.L."/>
            <person name="Chen Y."/>
            <person name="Murrell J.C."/>
        </authorList>
    </citation>
    <scope>NUCLEOTIDE SEQUENCE [LARGE SCALE GENOMIC DNA]</scope>
    <source>
        <strain evidence="3">L4</strain>
    </source>
</reference>
<gene>
    <name evidence="3" type="ORF">LP43_0390</name>
</gene>
<dbReference type="RefSeq" id="WP_036311404.1">
    <property type="nucleotide sequence ID" value="NZ_JRQD01000001.1"/>
</dbReference>
<accession>A0A0A0BJV7</accession>
<dbReference type="Proteomes" id="UP000029999">
    <property type="component" value="Unassembled WGS sequence"/>
</dbReference>
<dbReference type="EMBL" id="JRQD01000001">
    <property type="protein sequence ID" value="KGM07972.1"/>
    <property type="molecule type" value="Genomic_DNA"/>
</dbReference>
<feature type="compositionally biased region" description="Polar residues" evidence="1">
    <location>
        <begin position="51"/>
        <end position="69"/>
    </location>
</feature>
<evidence type="ECO:0000256" key="2">
    <source>
        <dbReference type="SAM" id="Phobius"/>
    </source>
</evidence>
<keyword evidence="2" id="KW-1133">Transmembrane helix</keyword>
<evidence type="ECO:0008006" key="5">
    <source>
        <dbReference type="Google" id="ProtNLM"/>
    </source>
</evidence>
<comment type="caution">
    <text evidence="3">The sequence shown here is derived from an EMBL/GenBank/DDBJ whole genome shotgun (WGS) entry which is preliminary data.</text>
</comment>
<sequence>MIAEEIARAKQTKRKRLFTGLIIVIVLGLLATALLYVVSNMTLVSPDDDSQPTGDNTSAMSAETGQKQGNEAELRQAYLEAYAYFENTLKPQLSTIDIVNWDNALSDTLKRQEKEVLSAFSAGQYANAKAAIDDLIATAEKAITDSKSAFEEAMQQAQSAYQNDDYDRARLAIDNAQMLDNSSQQAQALASQIERIPQITDLKEAIRVAKVENNASKELSLINQLLDIAPDRHAMQERADTLRSQLAETQFSRLINQAYRAIENRQATEAKKALTAAEKMYPSRSVVTDIKKQLAALESQLRFETHSEKAFAAEKSDDWNTVKQQLELALKEKPADKMISDKFAYAERIVSLSQTLKRLLATPYRLANPQNKTAADIALIQSQSYTQKSPTLAKMRAQLESTLRAVNTPVEVTVLSDGNTFVSVRGIGNVGTTTSKVIELKPGPYTFEGKRQGYKSKLVEVMIPLDSNFYQLRVVADERL</sequence>
<name>A0A0A0BJV7_9GAMM</name>
<dbReference type="AlphaFoldDB" id="A0A0A0BJV7"/>